<organism evidence="2 3">
    <name type="scientific">Bifidobacterium longum subsp. longum 1-6B</name>
    <dbReference type="NCBI Taxonomy" id="1161744"/>
    <lineage>
        <taxon>Bacteria</taxon>
        <taxon>Bacillati</taxon>
        <taxon>Actinomycetota</taxon>
        <taxon>Actinomycetes</taxon>
        <taxon>Bifidobacteriales</taxon>
        <taxon>Bifidobacteriaceae</taxon>
        <taxon>Bifidobacterium</taxon>
    </lineage>
</organism>
<evidence type="ECO:0000256" key="1">
    <source>
        <dbReference type="SAM" id="MobiDB-lite"/>
    </source>
</evidence>
<proteinExistence type="predicted"/>
<dbReference type="EMBL" id="AJTF01000080">
    <property type="protein sequence ID" value="EIJ25732.1"/>
    <property type="molecule type" value="Genomic_DNA"/>
</dbReference>
<evidence type="ECO:0000313" key="3">
    <source>
        <dbReference type="Proteomes" id="UP000006410"/>
    </source>
</evidence>
<dbReference type="Proteomes" id="UP000006410">
    <property type="component" value="Unassembled WGS sequence"/>
</dbReference>
<feature type="region of interest" description="Disordered" evidence="1">
    <location>
        <begin position="19"/>
        <end position="42"/>
    </location>
</feature>
<evidence type="ECO:0000313" key="2">
    <source>
        <dbReference type="EMBL" id="EIJ25732.1"/>
    </source>
</evidence>
<gene>
    <name evidence="2" type="ORF">HMPREF1313_0473</name>
</gene>
<protein>
    <submittedName>
        <fullName evidence="2">Uncharacterized protein</fullName>
    </submittedName>
</protein>
<sequence>MTTPTEIGHFVSEELLPRIAPHMQMPSQSETAQQPAASPQAQ</sequence>
<dbReference type="AlphaFoldDB" id="A0AA87IJ03"/>
<name>A0AA87IJ03_BIFLL</name>
<reference evidence="2 3" key="1">
    <citation type="journal article" date="2013" name="Genome Announc.">
        <title>Draft Genome Sequences of Two Pairs of Human Intestinal Bifidobacterium longum subsp. longum Strains, 44B and 1-6B and 35B and 2-2B, Consecutively Isolated from Two Children after a 5-Year Time Period.</title>
        <authorList>
            <person name="Shkoporov A.N."/>
            <person name="Efimov B.A."/>
            <person name="Khokhlova E.V."/>
            <person name="Chaplin A.V."/>
            <person name="Kafarskaya L.I."/>
            <person name="Durkin A.S."/>
            <person name="McCorrison J."/>
            <person name="Torralba M."/>
            <person name="Gillis M."/>
            <person name="Sutton G."/>
            <person name="Weibel D.B."/>
            <person name="Nelson K.E."/>
            <person name="Smeianov V.V."/>
        </authorList>
    </citation>
    <scope>NUCLEOTIDE SEQUENCE [LARGE SCALE GENOMIC DNA]</scope>
    <source>
        <strain evidence="2 3">1-6B</strain>
    </source>
</reference>
<comment type="caution">
    <text evidence="2">The sequence shown here is derived from an EMBL/GenBank/DDBJ whole genome shotgun (WGS) entry which is preliminary data.</text>
</comment>
<feature type="compositionally biased region" description="Low complexity" evidence="1">
    <location>
        <begin position="26"/>
        <end position="42"/>
    </location>
</feature>
<accession>A0AA87IJ03</accession>